<feature type="region of interest" description="Disordered" evidence="5">
    <location>
        <begin position="575"/>
        <end position="619"/>
    </location>
</feature>
<dbReference type="GO" id="GO:0003700">
    <property type="term" value="F:DNA-binding transcription factor activity"/>
    <property type="evidence" value="ECO:0007669"/>
    <property type="project" value="InterPro"/>
</dbReference>
<keyword evidence="7" id="KW-1185">Reference proteome</keyword>
<dbReference type="EMBL" id="PJQM01004034">
    <property type="protein sequence ID" value="RCH86002.1"/>
    <property type="molecule type" value="Genomic_DNA"/>
</dbReference>
<keyword evidence="2" id="KW-0479">Metal-binding</keyword>
<evidence type="ECO:0000256" key="4">
    <source>
        <dbReference type="ARBA" id="ARBA00023242"/>
    </source>
</evidence>
<accession>A0A367J7R2</accession>
<gene>
    <name evidence="6" type="ORF">CU098_005104</name>
</gene>
<dbReference type="OrthoDB" id="2278435at2759"/>
<dbReference type="PANTHER" id="PTHR46910">
    <property type="entry name" value="TRANSCRIPTION FACTOR PDR1"/>
    <property type="match status" value="1"/>
</dbReference>
<feature type="compositionally biased region" description="Low complexity" evidence="5">
    <location>
        <begin position="582"/>
        <end position="597"/>
    </location>
</feature>
<keyword evidence="4" id="KW-0539">Nucleus</keyword>
<evidence type="ECO:0000256" key="5">
    <source>
        <dbReference type="SAM" id="MobiDB-lite"/>
    </source>
</evidence>
<comment type="caution">
    <text evidence="6">The sequence shown here is derived from an EMBL/GenBank/DDBJ whole genome shotgun (WGS) entry which is preliminary data.</text>
</comment>
<dbReference type="Proteomes" id="UP000253551">
    <property type="component" value="Unassembled WGS sequence"/>
</dbReference>
<sequence length="642" mass="73499">MKGMENQLAIMEEQLRFYNVQYQLRPTHEEQENVVSHPNAFTMHPNALNFTNTMKSTDNNPEKANNWQLTVSGGSEGISLQTSIKSLADVSAFLTNTFQYFNSYPLPRTPNYHIDRSLQVLTVTNRMLSVESLLYSFFQSKKKMAEDSLVLNSIPFYDHFTRMVVKGKIIDSYYTCMGMLNPLFPKTHFYPIFRANQHAMLTSAMVAFVTYTQCRHVPVIPAPMTRELLGESFRKEAKDLLEDVLFEQEPNIYIAATLMFLSQCALMTLNNSEARLYMNMAWRMILELKPRHVHVLAEITPDTPFSVERVEAETWRRLFYVIRYLELSLYVLYDGLYDYSSILFDSGIGYPTVLSIEKTAQDTIDSVEAFREVVRVNDCQLTRKDDEIRYRLFTGKLDNVSVHELQRLESQLCDFWKSLPPSFQLSDSPFDYLQMDRIQQCDNPYAIYLHQVYYSYWLALETRLMEEPSATDLEGTNMDRYDGDRALLLVSICSDAMSKIFHILFRKLPCNVEMHWMLIAADAMGRLKKSANPGISARASINLQQTLAVLKRRVQKTDADGNLENDNYSMLKSMLPSVQTPSGSMSTSTSSSSLAGSEQDSLYGDDSDAVTDSTPSNEPSAYIVNLQKAISTHLDDKEFSVV</sequence>
<dbReference type="STRING" id="4846.A0A367J7R2"/>
<dbReference type="InterPro" id="IPR050987">
    <property type="entry name" value="AtrR-like"/>
</dbReference>
<evidence type="ECO:0000256" key="3">
    <source>
        <dbReference type="ARBA" id="ARBA00023125"/>
    </source>
</evidence>
<keyword evidence="3" id="KW-0238">DNA-binding</keyword>
<dbReference type="GO" id="GO:0003677">
    <property type="term" value="F:DNA binding"/>
    <property type="evidence" value="ECO:0007669"/>
    <property type="project" value="UniProtKB-KW"/>
</dbReference>
<evidence type="ECO:0000313" key="6">
    <source>
        <dbReference type="EMBL" id="RCH86002.1"/>
    </source>
</evidence>
<reference evidence="6 7" key="1">
    <citation type="journal article" date="2018" name="G3 (Bethesda)">
        <title>Phylogenetic and Phylogenomic Definition of Rhizopus Species.</title>
        <authorList>
            <person name="Gryganskyi A.P."/>
            <person name="Golan J."/>
            <person name="Dolatabadi S."/>
            <person name="Mondo S."/>
            <person name="Robb S."/>
            <person name="Idnurm A."/>
            <person name="Muszewska A."/>
            <person name="Steczkiewicz K."/>
            <person name="Masonjones S."/>
            <person name="Liao H.L."/>
            <person name="Gajdeczka M.T."/>
            <person name="Anike F."/>
            <person name="Vuek A."/>
            <person name="Anishchenko I.M."/>
            <person name="Voigt K."/>
            <person name="de Hoog G.S."/>
            <person name="Smith M.E."/>
            <person name="Heitman J."/>
            <person name="Vilgalys R."/>
            <person name="Stajich J.E."/>
        </authorList>
    </citation>
    <scope>NUCLEOTIDE SEQUENCE [LARGE SCALE GENOMIC DNA]</scope>
    <source>
        <strain evidence="6 7">LSU 92-RS-03</strain>
    </source>
</reference>
<name>A0A367J7R2_RHIST</name>
<dbReference type="GO" id="GO:0046872">
    <property type="term" value="F:metal ion binding"/>
    <property type="evidence" value="ECO:0007669"/>
    <property type="project" value="UniProtKB-KW"/>
</dbReference>
<protein>
    <recommendedName>
        <fullName evidence="8">Transcription factor domain-containing protein</fullName>
    </recommendedName>
</protein>
<feature type="compositionally biased region" description="Polar residues" evidence="5">
    <location>
        <begin position="610"/>
        <end position="619"/>
    </location>
</feature>
<dbReference type="GO" id="GO:0005634">
    <property type="term" value="C:nucleus"/>
    <property type="evidence" value="ECO:0007669"/>
    <property type="project" value="UniProtKB-SubCell"/>
</dbReference>
<dbReference type="PANTHER" id="PTHR46910:SF3">
    <property type="entry name" value="HALOTOLERANCE PROTEIN 9-RELATED"/>
    <property type="match status" value="1"/>
</dbReference>
<evidence type="ECO:0008006" key="8">
    <source>
        <dbReference type="Google" id="ProtNLM"/>
    </source>
</evidence>
<comment type="subcellular location">
    <subcellularLocation>
        <location evidence="1">Nucleus</location>
    </subcellularLocation>
</comment>
<evidence type="ECO:0000313" key="7">
    <source>
        <dbReference type="Proteomes" id="UP000253551"/>
    </source>
</evidence>
<evidence type="ECO:0000256" key="2">
    <source>
        <dbReference type="ARBA" id="ARBA00022723"/>
    </source>
</evidence>
<organism evidence="6 7">
    <name type="scientific">Rhizopus stolonifer</name>
    <name type="common">Rhizopus nigricans</name>
    <dbReference type="NCBI Taxonomy" id="4846"/>
    <lineage>
        <taxon>Eukaryota</taxon>
        <taxon>Fungi</taxon>
        <taxon>Fungi incertae sedis</taxon>
        <taxon>Mucoromycota</taxon>
        <taxon>Mucoromycotina</taxon>
        <taxon>Mucoromycetes</taxon>
        <taxon>Mucorales</taxon>
        <taxon>Mucorineae</taxon>
        <taxon>Rhizopodaceae</taxon>
        <taxon>Rhizopus</taxon>
    </lineage>
</organism>
<proteinExistence type="predicted"/>
<evidence type="ECO:0000256" key="1">
    <source>
        <dbReference type="ARBA" id="ARBA00004123"/>
    </source>
</evidence>
<dbReference type="CDD" id="cd12148">
    <property type="entry name" value="fungal_TF_MHR"/>
    <property type="match status" value="1"/>
</dbReference>
<dbReference type="AlphaFoldDB" id="A0A367J7R2"/>